<protein>
    <submittedName>
        <fullName evidence="4">Sll7028 protein</fullName>
    </submittedName>
</protein>
<reference evidence="4" key="1">
    <citation type="submission" date="2016-10" db="EMBL/GenBank/DDBJ databases">
        <authorList>
            <person name="de Groot N.N."/>
        </authorList>
    </citation>
    <scope>NUCLEOTIDE SEQUENCE</scope>
</reference>
<evidence type="ECO:0000259" key="2">
    <source>
        <dbReference type="Pfam" id="PF09967"/>
    </source>
</evidence>
<gene>
    <name evidence="4" type="ORF">MNB_SUP05-SYMBIONT-4-476</name>
    <name evidence="5" type="ORF">MNB_SUP05-SYMBIONT-5-1454</name>
</gene>
<feature type="compositionally biased region" description="Polar residues" evidence="1">
    <location>
        <begin position="233"/>
        <end position="244"/>
    </location>
</feature>
<accession>A0A1W1DW16</accession>
<dbReference type="AlphaFoldDB" id="A0A1W1DW16"/>
<dbReference type="PANTHER" id="PTHR38730:SF1">
    <property type="entry name" value="SLL7028 PROTEIN"/>
    <property type="match status" value="1"/>
</dbReference>
<dbReference type="InterPro" id="IPR018698">
    <property type="entry name" value="VWA-like_dom"/>
</dbReference>
<evidence type="ECO:0000313" key="5">
    <source>
        <dbReference type="EMBL" id="SFV87515.1"/>
    </source>
</evidence>
<evidence type="ECO:0000313" key="4">
    <source>
        <dbReference type="EMBL" id="SFV85920.1"/>
    </source>
</evidence>
<dbReference type="InterPro" id="IPR025154">
    <property type="entry name" value="Put_metallopeptidase_dom"/>
</dbReference>
<organism evidence="4">
    <name type="scientific">hydrothermal vent metagenome</name>
    <dbReference type="NCBI Taxonomy" id="652676"/>
    <lineage>
        <taxon>unclassified sequences</taxon>
        <taxon>metagenomes</taxon>
        <taxon>ecological metagenomes</taxon>
    </lineage>
</organism>
<dbReference type="SUPFAM" id="SSF53300">
    <property type="entry name" value="vWA-like"/>
    <property type="match status" value="1"/>
</dbReference>
<name>A0A1W1DW16_9ZZZZ</name>
<feature type="domain" description="VWA-like" evidence="2">
    <location>
        <begin position="337"/>
        <end position="461"/>
    </location>
</feature>
<evidence type="ECO:0000259" key="3">
    <source>
        <dbReference type="Pfam" id="PF13203"/>
    </source>
</evidence>
<evidence type="ECO:0000256" key="1">
    <source>
        <dbReference type="SAM" id="MobiDB-lite"/>
    </source>
</evidence>
<dbReference type="PANTHER" id="PTHR38730">
    <property type="entry name" value="SLL7028 PROTEIN"/>
    <property type="match status" value="1"/>
</dbReference>
<dbReference type="Pfam" id="PF09967">
    <property type="entry name" value="DUF2201"/>
    <property type="match status" value="1"/>
</dbReference>
<feature type="region of interest" description="Disordered" evidence="1">
    <location>
        <begin position="198"/>
        <end position="251"/>
    </location>
</feature>
<feature type="compositionally biased region" description="Basic and acidic residues" evidence="1">
    <location>
        <begin position="198"/>
        <end position="232"/>
    </location>
</feature>
<sequence length="462" mass="52252">MVQNRNTLLIQKQSMNEQYPIWQQSDLKSSEKVSVVGEDIVQLKQENNLDTVALEVIKAQLTKARTQLILDSPFLGNLVLRLPLVAADSWCKTSATDAKNFYYNPTFIDSLNNHQVKFVLIHEALHCALTHFARRGNRSKHKWDLSCDFAINPLLAKEGFHPPIDVPIFRQYEGMIAEEIYPMIADNLDQEPMDQHLYDEQSNDDSKESDGGMREDDLQKEQEKQNNSESKSDNQQGKGASQLAQKPPTLKPDEVEQLATQWQKNLASSAQLAQQAGKLEGEFAKLIDFFLQPQVSWQSLLAQYMSTFARDDFSYTRPSRRSGDAILPSLKSQQVDIAIAIDTSGSISQEEINEFVSEVDAIKANLRASITLFACDDKLSPQCPWRFEAWNELQFPTSLGGGKGTNFNPVFDHISTQDSACDVLIYFTDAKGIFPEIEPNYPTMWLIKGKEPIPWGTRIQLN</sequence>
<dbReference type="Pfam" id="PF13203">
    <property type="entry name" value="DUF2201_N"/>
    <property type="match status" value="1"/>
</dbReference>
<dbReference type="EMBL" id="FPHZ01000028">
    <property type="protein sequence ID" value="SFV87515.1"/>
    <property type="molecule type" value="Genomic_DNA"/>
</dbReference>
<dbReference type="EMBL" id="FPHY01000052">
    <property type="protein sequence ID" value="SFV85920.1"/>
    <property type="molecule type" value="Genomic_DNA"/>
</dbReference>
<feature type="domain" description="Putative metallopeptidase" evidence="3">
    <location>
        <begin position="59"/>
        <end position="330"/>
    </location>
</feature>
<dbReference type="InterPro" id="IPR036465">
    <property type="entry name" value="vWFA_dom_sf"/>
</dbReference>
<proteinExistence type="predicted"/>